<keyword evidence="6 7" id="KW-0503">Monooxygenase</keyword>
<name>V5RN26_STRHY</name>
<dbReference type="GO" id="GO:0016705">
    <property type="term" value="F:oxidoreductase activity, acting on paired donors, with incorporation or reduction of molecular oxygen"/>
    <property type="evidence" value="ECO:0007669"/>
    <property type="project" value="InterPro"/>
</dbReference>
<evidence type="ECO:0000256" key="4">
    <source>
        <dbReference type="ARBA" id="ARBA00023002"/>
    </source>
</evidence>
<dbReference type="GO" id="GO:0020037">
    <property type="term" value="F:heme binding"/>
    <property type="evidence" value="ECO:0007669"/>
    <property type="project" value="InterPro"/>
</dbReference>
<keyword evidence="5 7" id="KW-0408">Iron</keyword>
<dbReference type="GO" id="GO:0005506">
    <property type="term" value="F:iron ion binding"/>
    <property type="evidence" value="ECO:0007669"/>
    <property type="project" value="InterPro"/>
</dbReference>
<evidence type="ECO:0000256" key="3">
    <source>
        <dbReference type="ARBA" id="ARBA00022723"/>
    </source>
</evidence>
<evidence type="ECO:0000256" key="1">
    <source>
        <dbReference type="ARBA" id="ARBA00010617"/>
    </source>
</evidence>
<dbReference type="InterPro" id="IPR001128">
    <property type="entry name" value="Cyt_P450"/>
</dbReference>
<dbReference type="CDD" id="cd11029">
    <property type="entry name" value="CYP107-like"/>
    <property type="match status" value="1"/>
</dbReference>
<evidence type="ECO:0000256" key="2">
    <source>
        <dbReference type="ARBA" id="ARBA00022617"/>
    </source>
</evidence>
<evidence type="ECO:0000256" key="7">
    <source>
        <dbReference type="RuleBase" id="RU000461"/>
    </source>
</evidence>
<reference evidence="8" key="1">
    <citation type="journal article" date="2013" name="ACS Chem. Biol.">
        <title>Genetic Basis for the Biosynthesis of the Pharmaceutically Important Class of Epoxyketone Proteasome Inhibitors.</title>
        <authorList>
            <person name="Schorn M."/>
            <person name="Zettler J."/>
            <person name="Noel J.P."/>
            <person name="Dorrestein P.C."/>
            <person name="Moore B.S."/>
            <person name="Kaysser L."/>
        </authorList>
    </citation>
    <scope>NUCLEOTIDE SEQUENCE</scope>
    <source>
        <strain evidence="8">ATCC 53709</strain>
    </source>
</reference>
<organism evidence="8">
    <name type="scientific">Streptomyces hygroscopicus</name>
    <dbReference type="NCBI Taxonomy" id="1912"/>
    <lineage>
        <taxon>Bacteria</taxon>
        <taxon>Bacillati</taxon>
        <taxon>Actinomycetota</taxon>
        <taxon>Actinomycetes</taxon>
        <taxon>Kitasatosporales</taxon>
        <taxon>Streptomycetaceae</taxon>
        <taxon>Streptomyces</taxon>
        <taxon>Streptomyces violaceusniger group</taxon>
    </lineage>
</organism>
<dbReference type="PANTHER" id="PTHR46696">
    <property type="entry name" value="P450, PUTATIVE (EUROFUNG)-RELATED"/>
    <property type="match status" value="1"/>
</dbReference>
<comment type="similarity">
    <text evidence="1 7">Belongs to the cytochrome P450 family.</text>
</comment>
<gene>
    <name evidence="8" type="primary">epnI</name>
</gene>
<sequence>MVTIDPNTFNADPFPLLHRMREEAPVQRAEFLDGLGRPRWLITRYDEALAALNDLRFSSDLFAVMAQGENPQGPETGLVTEAIKRAEAVQGRAMANLDPPDHTRLRKLVVRAFSAKRMEALRPTVQEVTDTLLDAVAGQDEFDLLETLAYPLSIRMVCTLLGVPADGVEVFRGAAAVLAGFMDDDDWARETIRNLEAFDGYVRQLLADKRDDPRDDMLSDLIHSTEEGGRLSEEELVAMAGLMIFAGHETTVQLIINAVLALHLNPQQMAALRADHGLLSSMTDEVMRYDGPINPGINRVALEDIEIGGVTIPKGSSVIIATAAANRDPRAFRDPDRFDITRSPDTTHLGFGHGIHYCLGARLAKIEAECAIGTLLRRYPRIALATEPENLRWRPGFLRMAEEFRIRVDIPSLSADVPAASPHRAGENVHA</sequence>
<dbReference type="GO" id="GO:0004497">
    <property type="term" value="F:monooxygenase activity"/>
    <property type="evidence" value="ECO:0007669"/>
    <property type="project" value="UniProtKB-KW"/>
</dbReference>
<proteinExistence type="inferred from homology"/>
<dbReference type="FunFam" id="1.10.630.10:FF:000018">
    <property type="entry name" value="Cytochrome P450 monooxygenase"/>
    <property type="match status" value="1"/>
</dbReference>
<dbReference type="PROSITE" id="PS00086">
    <property type="entry name" value="CYTOCHROME_P450"/>
    <property type="match status" value="1"/>
</dbReference>
<protein>
    <submittedName>
        <fullName evidence="8">EpnI</fullName>
    </submittedName>
</protein>
<dbReference type="Pfam" id="PF00067">
    <property type="entry name" value="p450"/>
    <property type="match status" value="1"/>
</dbReference>
<keyword evidence="4 7" id="KW-0560">Oxidoreductase</keyword>
<accession>V5RN26</accession>
<dbReference type="AlphaFoldDB" id="V5RN26"/>
<keyword evidence="2 7" id="KW-0349">Heme</keyword>
<evidence type="ECO:0000256" key="6">
    <source>
        <dbReference type="ARBA" id="ARBA00023033"/>
    </source>
</evidence>
<keyword evidence="3 7" id="KW-0479">Metal-binding</keyword>
<dbReference type="SUPFAM" id="SSF48264">
    <property type="entry name" value="Cytochrome P450"/>
    <property type="match status" value="1"/>
</dbReference>
<evidence type="ECO:0000256" key="5">
    <source>
        <dbReference type="ARBA" id="ARBA00023004"/>
    </source>
</evidence>
<dbReference type="InterPro" id="IPR017972">
    <property type="entry name" value="Cyt_P450_CS"/>
</dbReference>
<dbReference type="EMBL" id="KF647220">
    <property type="protein sequence ID" value="AHB38510.1"/>
    <property type="molecule type" value="Genomic_DNA"/>
</dbReference>
<dbReference type="Gene3D" id="1.10.630.10">
    <property type="entry name" value="Cytochrome P450"/>
    <property type="match status" value="1"/>
</dbReference>
<evidence type="ECO:0000313" key="8">
    <source>
        <dbReference type="EMBL" id="AHB38510.1"/>
    </source>
</evidence>
<dbReference type="InterPro" id="IPR002397">
    <property type="entry name" value="Cyt_P450_B"/>
</dbReference>
<dbReference type="InterPro" id="IPR036396">
    <property type="entry name" value="Cyt_P450_sf"/>
</dbReference>
<dbReference type="PANTHER" id="PTHR46696:SF1">
    <property type="entry name" value="CYTOCHROME P450 YJIB-RELATED"/>
    <property type="match status" value="1"/>
</dbReference>
<dbReference type="PRINTS" id="PR00359">
    <property type="entry name" value="BP450"/>
</dbReference>